<name>A0AAD7FA93_9AGAR</name>
<evidence type="ECO:0000313" key="3">
    <source>
        <dbReference type="Proteomes" id="UP001221142"/>
    </source>
</evidence>
<protein>
    <submittedName>
        <fullName evidence="2">Uncharacterized protein</fullName>
    </submittedName>
</protein>
<accession>A0AAD7FA93</accession>
<dbReference type="Proteomes" id="UP001221142">
    <property type="component" value="Unassembled WGS sequence"/>
</dbReference>
<feature type="region of interest" description="Disordered" evidence="1">
    <location>
        <begin position="257"/>
        <end position="285"/>
    </location>
</feature>
<feature type="compositionally biased region" description="Polar residues" evidence="1">
    <location>
        <begin position="264"/>
        <end position="281"/>
    </location>
</feature>
<gene>
    <name evidence="2" type="ORF">FB45DRAFT_1065818</name>
</gene>
<organism evidence="2 3">
    <name type="scientific">Roridomyces roridus</name>
    <dbReference type="NCBI Taxonomy" id="1738132"/>
    <lineage>
        <taxon>Eukaryota</taxon>
        <taxon>Fungi</taxon>
        <taxon>Dikarya</taxon>
        <taxon>Basidiomycota</taxon>
        <taxon>Agaricomycotina</taxon>
        <taxon>Agaricomycetes</taxon>
        <taxon>Agaricomycetidae</taxon>
        <taxon>Agaricales</taxon>
        <taxon>Marasmiineae</taxon>
        <taxon>Mycenaceae</taxon>
        <taxon>Roridomyces</taxon>
    </lineage>
</organism>
<evidence type="ECO:0000313" key="2">
    <source>
        <dbReference type="EMBL" id="KAJ7611804.1"/>
    </source>
</evidence>
<keyword evidence="3" id="KW-1185">Reference proteome</keyword>
<dbReference type="EMBL" id="JARKIF010000032">
    <property type="protein sequence ID" value="KAJ7611804.1"/>
    <property type="molecule type" value="Genomic_DNA"/>
</dbReference>
<dbReference type="AlphaFoldDB" id="A0AAD7FA93"/>
<sequence>MPDNSLPDEIVSEILSPALKVPDAKFSDLSAVSPFAAYSESPSAYLLVCKSWLRVATPLLYHVVVLRSKAQAKALETTLIQNPDFGKFIKHLRVEGGYGPSMRTILKSTPNVTDLFLSLDVRSADSVAGLCAGLALIRPQRLILRDDATVQNQTVTKLAKGIAAAIANWQGLSALQCLKVYQIASRSTIVAALRVAGKLQWLTVASLADAATAYHCFFHSCPLKSVQVTAPALPSHLNLLSWTKLPDSYKDIVKYQRAEDPETDSSPSHVSPLRQFSSTPMESEPRDVQDKIWSRILHFLLAIPPLKNYKEGDRTRPKSLSRLAFLLVSKTFYRLGLAHYYTHVSLVSSDTPVKFGVVLVKNPSLGQDVKTILGGFNMSPYYDPGYDSDSESAVEHSDPAPWTLSVMPQLTGLTKLCGLYSEGNDAMTNDFLQRFEDPISWDAFLAVVKSSSRTLQEISVPFLYEAEVSPAVFGQLGELRSLTWRSKADFAYTARDVPLKGLPKLADLSLFDTHKSFLEVLSLMEYVLLFRQFAFLPLQRLPALKRVLVKDSENGLKPWRFLRAHGKKLEELEMTYFDLYDWEDPILEVCPNIRILKFFSWDDRGDTLESKHLLSGSAVASSLEKIVFKMDCHKKQDNGWIALLSSFEPTPFPKLREVQFLACKWPTKEREISKSPWVRRSEILKQSGIDLTDKDGKKWRARLQ</sequence>
<evidence type="ECO:0000256" key="1">
    <source>
        <dbReference type="SAM" id="MobiDB-lite"/>
    </source>
</evidence>
<reference evidence="2" key="1">
    <citation type="submission" date="2023-03" db="EMBL/GenBank/DDBJ databases">
        <title>Massive genome expansion in bonnet fungi (Mycena s.s.) driven by repeated elements and novel gene families across ecological guilds.</title>
        <authorList>
            <consortium name="Lawrence Berkeley National Laboratory"/>
            <person name="Harder C.B."/>
            <person name="Miyauchi S."/>
            <person name="Viragh M."/>
            <person name="Kuo A."/>
            <person name="Thoen E."/>
            <person name="Andreopoulos B."/>
            <person name="Lu D."/>
            <person name="Skrede I."/>
            <person name="Drula E."/>
            <person name="Henrissat B."/>
            <person name="Morin E."/>
            <person name="Kohler A."/>
            <person name="Barry K."/>
            <person name="LaButti K."/>
            <person name="Morin E."/>
            <person name="Salamov A."/>
            <person name="Lipzen A."/>
            <person name="Mereny Z."/>
            <person name="Hegedus B."/>
            <person name="Baldrian P."/>
            <person name="Stursova M."/>
            <person name="Weitz H."/>
            <person name="Taylor A."/>
            <person name="Grigoriev I.V."/>
            <person name="Nagy L.G."/>
            <person name="Martin F."/>
            <person name="Kauserud H."/>
        </authorList>
    </citation>
    <scope>NUCLEOTIDE SEQUENCE</scope>
    <source>
        <strain evidence="2">9284</strain>
    </source>
</reference>
<proteinExistence type="predicted"/>
<comment type="caution">
    <text evidence="2">The sequence shown here is derived from an EMBL/GenBank/DDBJ whole genome shotgun (WGS) entry which is preliminary data.</text>
</comment>